<dbReference type="STRING" id="316067.Geob_3221"/>
<evidence type="ECO:0000313" key="3">
    <source>
        <dbReference type="Proteomes" id="UP000007721"/>
    </source>
</evidence>
<accession>B9M4A9</accession>
<dbReference type="Proteomes" id="UP000007721">
    <property type="component" value="Chromosome"/>
</dbReference>
<sequence length="311" mass="33716">MKRLILMTMLLAGLARPAFAEDENQNLVQVDDTFTKTKTWLSGRNLTLTGGTAGARDDNAAFSQEAILFYGEAIGNPNHKTPAQRELMAKRAAVVTAQRALAEYLQGFAIVGDTLVKDGMAEYDVIRSAVSSFVKGSQVVFQEYSQEKDTAIAIIKIGMHGAKGFATAFYEKLNKDPKLKKEFATDKPTFKADPVKLDEAYDGLIIDATEQDFRPALINRIFAANGEVIYDPAKVSQKVLVDQGCGEYTNSIEKAKAALASRNVKNPLIVKASGSANSSDLQLSDDDAVTVYSANRKGDFLAAAKVAFVLK</sequence>
<evidence type="ECO:0000313" key="2">
    <source>
        <dbReference type="EMBL" id="ACM21564.1"/>
    </source>
</evidence>
<gene>
    <name evidence="2" type="ordered locus">Geob_3221</name>
</gene>
<evidence type="ECO:0000256" key="1">
    <source>
        <dbReference type="SAM" id="SignalP"/>
    </source>
</evidence>
<dbReference type="AlphaFoldDB" id="B9M4A9"/>
<dbReference type="HOGENOM" id="CLU_902945_0_0_7"/>
<feature type="signal peptide" evidence="1">
    <location>
        <begin position="1"/>
        <end position="20"/>
    </location>
</feature>
<feature type="chain" id="PRO_5002886495" description="LPP20 lipoprotein" evidence="1">
    <location>
        <begin position="21"/>
        <end position="311"/>
    </location>
</feature>
<keyword evidence="3" id="KW-1185">Reference proteome</keyword>
<protein>
    <recommendedName>
        <fullName evidence="4">LPP20 lipoprotein</fullName>
    </recommendedName>
</protein>
<organism evidence="2 3">
    <name type="scientific">Geotalea daltonii (strain DSM 22248 / JCM 15807 / FRC-32)</name>
    <name type="common">Geobacter daltonii</name>
    <dbReference type="NCBI Taxonomy" id="316067"/>
    <lineage>
        <taxon>Bacteria</taxon>
        <taxon>Pseudomonadati</taxon>
        <taxon>Thermodesulfobacteriota</taxon>
        <taxon>Desulfuromonadia</taxon>
        <taxon>Geobacterales</taxon>
        <taxon>Geobacteraceae</taxon>
        <taxon>Geotalea</taxon>
    </lineage>
</organism>
<dbReference type="RefSeq" id="WP_012648292.1">
    <property type="nucleotide sequence ID" value="NC_011979.1"/>
</dbReference>
<dbReference type="eggNOG" id="COG3018">
    <property type="taxonomic scope" value="Bacteria"/>
</dbReference>
<reference evidence="2 3" key="1">
    <citation type="submission" date="2009-01" db="EMBL/GenBank/DDBJ databases">
        <title>Complete sequence of Geobacter sp. FRC-32.</title>
        <authorList>
            <consortium name="US DOE Joint Genome Institute"/>
            <person name="Lucas S."/>
            <person name="Copeland A."/>
            <person name="Lapidus A."/>
            <person name="Glavina del Rio T."/>
            <person name="Dalin E."/>
            <person name="Tice H."/>
            <person name="Bruce D."/>
            <person name="Goodwin L."/>
            <person name="Pitluck S."/>
            <person name="Saunders E."/>
            <person name="Brettin T."/>
            <person name="Detter J.C."/>
            <person name="Han C."/>
            <person name="Larimer F."/>
            <person name="Land M."/>
            <person name="Hauser L."/>
            <person name="Kyrpides N."/>
            <person name="Ovchinnikova G."/>
            <person name="Kostka J."/>
            <person name="Richardson P."/>
        </authorList>
    </citation>
    <scope>NUCLEOTIDE SEQUENCE [LARGE SCALE GENOMIC DNA]</scope>
    <source>
        <strain evidence="3">DSM 22248 / JCM 15807 / FRC-32</strain>
    </source>
</reference>
<dbReference type="KEGG" id="geo:Geob_3221"/>
<evidence type="ECO:0008006" key="4">
    <source>
        <dbReference type="Google" id="ProtNLM"/>
    </source>
</evidence>
<name>B9M4A9_GEODF</name>
<dbReference type="EMBL" id="CP001390">
    <property type="protein sequence ID" value="ACM21564.1"/>
    <property type="molecule type" value="Genomic_DNA"/>
</dbReference>
<proteinExistence type="predicted"/>
<keyword evidence="1" id="KW-0732">Signal</keyword>